<accession>A0A699ZRZ2</accession>
<name>A0A699ZRZ2_HAELA</name>
<comment type="caution">
    <text evidence="2">The sequence shown here is derived from an EMBL/GenBank/DDBJ whole genome shotgun (WGS) entry which is preliminary data.</text>
</comment>
<dbReference type="EMBL" id="BLLF01000115">
    <property type="protein sequence ID" value="GFH07774.1"/>
    <property type="molecule type" value="Genomic_DNA"/>
</dbReference>
<keyword evidence="3" id="KW-1185">Reference proteome</keyword>
<feature type="non-terminal residue" evidence="2">
    <location>
        <position position="1"/>
    </location>
</feature>
<gene>
    <name evidence="1" type="ORF">HaLaN_02626</name>
    <name evidence="2" type="ORF">HaLaN_15583</name>
</gene>
<reference evidence="2 3" key="1">
    <citation type="submission" date="2020-02" db="EMBL/GenBank/DDBJ databases">
        <title>Draft genome sequence of Haematococcus lacustris strain NIES-144.</title>
        <authorList>
            <person name="Morimoto D."/>
            <person name="Nakagawa S."/>
            <person name="Yoshida T."/>
            <person name="Sawayama S."/>
        </authorList>
    </citation>
    <scope>NUCLEOTIDE SEQUENCE [LARGE SCALE GENOMIC DNA]</scope>
    <source>
        <strain evidence="2 3">NIES-144</strain>
    </source>
</reference>
<feature type="non-terminal residue" evidence="2">
    <location>
        <position position="105"/>
    </location>
</feature>
<dbReference type="Proteomes" id="UP000485058">
    <property type="component" value="Unassembled WGS sequence"/>
</dbReference>
<dbReference type="EMBL" id="BLLF01001345">
    <property type="protein sequence ID" value="GFH18732.1"/>
    <property type="molecule type" value="Genomic_DNA"/>
</dbReference>
<evidence type="ECO:0000313" key="3">
    <source>
        <dbReference type="Proteomes" id="UP000485058"/>
    </source>
</evidence>
<evidence type="ECO:0000313" key="2">
    <source>
        <dbReference type="EMBL" id="GFH18732.1"/>
    </source>
</evidence>
<proteinExistence type="predicted"/>
<evidence type="ECO:0000313" key="1">
    <source>
        <dbReference type="EMBL" id="GFH07774.1"/>
    </source>
</evidence>
<sequence length="105" mass="11541">MRATATAAASGVQCKQLQYVHPLRDQGDTPVRRLTLPNTNQPRRGFLCLMITGRRHHNQLTADRIHNLPVHQSGAHLGADCSRLSCPVPLPRCPHQAASEQALHA</sequence>
<protein>
    <submittedName>
        <fullName evidence="2">Uncharacterized protein</fullName>
    </submittedName>
</protein>
<dbReference type="AlphaFoldDB" id="A0A699ZRZ2"/>
<organism evidence="2 3">
    <name type="scientific">Haematococcus lacustris</name>
    <name type="common">Green alga</name>
    <name type="synonym">Haematococcus pluvialis</name>
    <dbReference type="NCBI Taxonomy" id="44745"/>
    <lineage>
        <taxon>Eukaryota</taxon>
        <taxon>Viridiplantae</taxon>
        <taxon>Chlorophyta</taxon>
        <taxon>core chlorophytes</taxon>
        <taxon>Chlorophyceae</taxon>
        <taxon>CS clade</taxon>
        <taxon>Chlamydomonadales</taxon>
        <taxon>Haematococcaceae</taxon>
        <taxon>Haematococcus</taxon>
    </lineage>
</organism>